<gene>
    <name evidence="8" type="ORF">PHYEVI_LOCUS6782</name>
</gene>
<feature type="domain" description="Protein arginine N-methyltransferase" evidence="7">
    <location>
        <begin position="150"/>
        <end position="307"/>
    </location>
</feature>
<dbReference type="PANTHER" id="PTHR11006">
    <property type="entry name" value="PROTEIN ARGININE N-METHYLTRANSFERASE"/>
    <property type="match status" value="1"/>
</dbReference>
<dbReference type="Proteomes" id="UP001153712">
    <property type="component" value="Chromosome 3"/>
</dbReference>
<name>A0A9N9TPS8_PHYSR</name>
<dbReference type="GO" id="GO:0035241">
    <property type="term" value="F:protein-arginine omega-N monomethyltransferase activity"/>
    <property type="evidence" value="ECO:0007669"/>
    <property type="project" value="TreeGrafter"/>
</dbReference>
<dbReference type="InterPro" id="IPR025799">
    <property type="entry name" value="Arg_MeTrfase"/>
</dbReference>
<keyword evidence="9" id="KW-1185">Reference proteome</keyword>
<evidence type="ECO:0000256" key="5">
    <source>
        <dbReference type="ARBA" id="ARBA00049303"/>
    </source>
</evidence>
<dbReference type="SUPFAM" id="SSF53335">
    <property type="entry name" value="S-adenosyl-L-methionine-dependent methyltransferases"/>
    <property type="match status" value="1"/>
</dbReference>
<dbReference type="Gene3D" id="2.70.160.11">
    <property type="entry name" value="Hnrnp arginine n-methyltransferase1"/>
    <property type="match status" value="1"/>
</dbReference>
<dbReference type="FunFam" id="3.40.50.150:FF:000003">
    <property type="entry name" value="Blast:Protein arginine N-methyltransferase 1"/>
    <property type="match status" value="1"/>
</dbReference>
<evidence type="ECO:0000259" key="7">
    <source>
        <dbReference type="Pfam" id="PF22528"/>
    </source>
</evidence>
<evidence type="ECO:0000256" key="2">
    <source>
        <dbReference type="ARBA" id="ARBA00022603"/>
    </source>
</evidence>
<dbReference type="AlphaFoldDB" id="A0A9N9TPS8"/>
<dbReference type="InterPro" id="IPR029063">
    <property type="entry name" value="SAM-dependent_MTases_sf"/>
</dbReference>
<dbReference type="InterPro" id="IPR055135">
    <property type="entry name" value="PRMT_dom"/>
</dbReference>
<keyword evidence="4 6" id="KW-0949">S-adenosyl-L-methionine</keyword>
<dbReference type="GO" id="GO:0035242">
    <property type="term" value="F:protein-arginine omega-N asymmetric methyltransferase activity"/>
    <property type="evidence" value="ECO:0007669"/>
    <property type="project" value="UniProtKB-EC"/>
</dbReference>
<evidence type="ECO:0000313" key="8">
    <source>
        <dbReference type="EMBL" id="CAG9860429.1"/>
    </source>
</evidence>
<dbReference type="Gene3D" id="3.40.50.150">
    <property type="entry name" value="Vaccinia Virus protein VP39"/>
    <property type="match status" value="1"/>
</dbReference>
<dbReference type="Pfam" id="PF22528">
    <property type="entry name" value="PRMT_C"/>
    <property type="match status" value="1"/>
</dbReference>
<dbReference type="GO" id="GO:0005634">
    <property type="term" value="C:nucleus"/>
    <property type="evidence" value="ECO:0007669"/>
    <property type="project" value="TreeGrafter"/>
</dbReference>
<reference evidence="8" key="1">
    <citation type="submission" date="2022-01" db="EMBL/GenBank/DDBJ databases">
        <authorList>
            <person name="King R."/>
        </authorList>
    </citation>
    <scope>NUCLEOTIDE SEQUENCE</scope>
</reference>
<keyword evidence="3 6" id="KW-0808">Transferase</keyword>
<dbReference type="PROSITE" id="PS51678">
    <property type="entry name" value="SAM_MT_PRMT"/>
    <property type="match status" value="1"/>
</dbReference>
<protein>
    <recommendedName>
        <fullName evidence="1">type I protein arginine methyltransferase</fullName>
        <ecNumber evidence="1">2.1.1.319</ecNumber>
    </recommendedName>
</protein>
<evidence type="ECO:0000256" key="4">
    <source>
        <dbReference type="ARBA" id="ARBA00022691"/>
    </source>
</evidence>
<dbReference type="PANTHER" id="PTHR11006:SF122">
    <property type="entry name" value="ARGININE METHYLTRANSFERASE 8"/>
    <property type="match status" value="1"/>
</dbReference>
<dbReference type="EMBL" id="OU900096">
    <property type="protein sequence ID" value="CAG9860429.1"/>
    <property type="molecule type" value="Genomic_DNA"/>
</dbReference>
<dbReference type="EC" id="2.1.1.319" evidence="1"/>
<evidence type="ECO:0000313" key="9">
    <source>
        <dbReference type="Proteomes" id="UP001153712"/>
    </source>
</evidence>
<keyword evidence="2 6" id="KW-0489">Methyltransferase</keyword>
<dbReference type="CDD" id="cd02440">
    <property type="entry name" value="AdoMet_MTases"/>
    <property type="match status" value="1"/>
</dbReference>
<proteinExistence type="predicted"/>
<dbReference type="Pfam" id="PF06325">
    <property type="entry name" value="PrmA"/>
    <property type="match status" value="1"/>
</dbReference>
<sequence>MEEMETNNYFESYEDLEIHKLMLEDSARNLAYKDAIFNNKQEFLGKTVLDVGAGTGILSVFCAQAGAKTVYAVEASDTYKIAEEVAKENKFGDVIKVIHSKVENVTLPEKVDIIVSEWMGFYLLHEGMLDSVIAARDKFLKVGGLMFPESATLFATPCSVPSMYSFWEDVNGVSMTHVGPKLRAKTCQKPVCERTHPDCLLSDADNVLWLDLREVTMEELNKIEVRHLAVANKKGRYEGICLWFSCTFPSTTVEPVTLSTEPDEPLTHWKQTTIVLPSSLEVEEGSPIAYDLLLKRSDENARRYIIEVTMLDPSEVEHPEYCLCHLTKCILVRAVLDKYEKGDMECAENK</sequence>
<accession>A0A9N9TPS8</accession>
<evidence type="ECO:0000256" key="3">
    <source>
        <dbReference type="ARBA" id="ARBA00022679"/>
    </source>
</evidence>
<organism evidence="8 9">
    <name type="scientific">Phyllotreta striolata</name>
    <name type="common">Striped flea beetle</name>
    <name type="synonym">Crioceris striolata</name>
    <dbReference type="NCBI Taxonomy" id="444603"/>
    <lineage>
        <taxon>Eukaryota</taxon>
        <taxon>Metazoa</taxon>
        <taxon>Ecdysozoa</taxon>
        <taxon>Arthropoda</taxon>
        <taxon>Hexapoda</taxon>
        <taxon>Insecta</taxon>
        <taxon>Pterygota</taxon>
        <taxon>Neoptera</taxon>
        <taxon>Endopterygota</taxon>
        <taxon>Coleoptera</taxon>
        <taxon>Polyphaga</taxon>
        <taxon>Cucujiformia</taxon>
        <taxon>Chrysomeloidea</taxon>
        <taxon>Chrysomelidae</taxon>
        <taxon>Galerucinae</taxon>
        <taxon>Alticini</taxon>
        <taxon>Phyllotreta</taxon>
    </lineage>
</organism>
<evidence type="ECO:0000256" key="6">
    <source>
        <dbReference type="PROSITE-ProRule" id="PRU01015"/>
    </source>
</evidence>
<evidence type="ECO:0000256" key="1">
    <source>
        <dbReference type="ARBA" id="ARBA00011925"/>
    </source>
</evidence>
<comment type="catalytic activity">
    <reaction evidence="5">
        <text>L-arginyl-[protein] + S-adenosyl-L-methionine = N(omega)-methyl-L-arginyl-[protein] + S-adenosyl-L-homocysteine + H(+)</text>
        <dbReference type="Rhea" id="RHEA:48100"/>
        <dbReference type="Rhea" id="RHEA-COMP:10532"/>
        <dbReference type="Rhea" id="RHEA-COMP:11990"/>
        <dbReference type="ChEBI" id="CHEBI:15378"/>
        <dbReference type="ChEBI" id="CHEBI:29965"/>
        <dbReference type="ChEBI" id="CHEBI:57856"/>
        <dbReference type="ChEBI" id="CHEBI:59789"/>
        <dbReference type="ChEBI" id="CHEBI:65280"/>
    </reaction>
    <physiologicalReaction direction="left-to-right" evidence="5">
        <dbReference type="Rhea" id="RHEA:48101"/>
    </physiologicalReaction>
</comment>
<dbReference type="OrthoDB" id="7848332at2759"/>
<dbReference type="GO" id="GO:0042054">
    <property type="term" value="F:histone methyltransferase activity"/>
    <property type="evidence" value="ECO:0007669"/>
    <property type="project" value="TreeGrafter"/>
</dbReference>
<dbReference type="GO" id="GO:0032259">
    <property type="term" value="P:methylation"/>
    <property type="evidence" value="ECO:0007669"/>
    <property type="project" value="UniProtKB-KW"/>
</dbReference>